<dbReference type="Proteomes" id="UP000001449">
    <property type="component" value="Chromosome 22"/>
</dbReference>
<sequence>MKLSNSWSSLLLLLAAAASTTSAEYTPPTTNYDRCLTADEAADITTALSNGVEVDLFPEKVSSDQSVYWEIDYRSTYKILKNTQDTVNTTYLLYQCGLPEPTPETHPELEGITFDSVFSVPHTGGLLVTATTQIPNIEILNRRSQVVAFAVSENLVSSPCLSQQIIPAGKEDGSITFLPLYNDTVIEDYVTEHPDTLVLGGAWDTDLKMKNKVIISDVGESPEEALDQNRDVNEAIFEWLEVYGSLFNEEGLAGGVPVVLWAYHNQDFEGNDVGWDVGECPNYYCTYAKHCHVEMLNSTEGSIDYWGYPRMTDEEFLEFGKNADVWVYPSSDWNRVSTQKMFYLSQFKAVQDEKVYDYQMSGESAWFEQRLAEYDTVLLDLCHIVDRAVSTDPPHIRKWFRNVYTEGVGTLGMCEDPEEPYTSRATECVRLDDVVGGGDVEGGGDTATEVPAASSGSRLAVVLGAVSILSVVANEVFTSARELSFTKEMSIDDVANVLSDCRVIFGIHGAGHMNALFARPDVAVIEIIGKDPSYHSSDEDQKGYPAYFRNINMLLGQYYQSIAGDSTRGMYDDGYVIDLEEAREALVRARHHSTSWIEEHGHWR</sequence>
<evidence type="ECO:0000313" key="2">
    <source>
        <dbReference type="EMBL" id="EED87597.1"/>
    </source>
</evidence>
<protein>
    <submittedName>
        <fullName evidence="2">Uncharacterized protein</fullName>
    </submittedName>
</protein>
<dbReference type="HOGENOM" id="CLU_452394_0_0_1"/>
<evidence type="ECO:0000256" key="1">
    <source>
        <dbReference type="SAM" id="SignalP"/>
    </source>
</evidence>
<dbReference type="eggNOG" id="ENOG502TM0D">
    <property type="taxonomic scope" value="Eukaryota"/>
</dbReference>
<accession>B8CFA7</accession>
<reference evidence="2 3" key="2">
    <citation type="journal article" date="2008" name="Nature">
        <title>The Phaeodactylum genome reveals the evolutionary history of diatom genomes.</title>
        <authorList>
            <person name="Bowler C."/>
            <person name="Allen A.E."/>
            <person name="Badger J.H."/>
            <person name="Grimwood J."/>
            <person name="Jabbari K."/>
            <person name="Kuo A."/>
            <person name="Maheswari U."/>
            <person name="Martens C."/>
            <person name="Maumus F."/>
            <person name="Otillar R.P."/>
            <person name="Rayko E."/>
            <person name="Salamov A."/>
            <person name="Vandepoele K."/>
            <person name="Beszteri B."/>
            <person name="Gruber A."/>
            <person name="Heijde M."/>
            <person name="Katinka M."/>
            <person name="Mock T."/>
            <person name="Valentin K."/>
            <person name="Verret F."/>
            <person name="Berges J.A."/>
            <person name="Brownlee C."/>
            <person name="Cadoret J.P."/>
            <person name="Chiovitti A."/>
            <person name="Choi C.J."/>
            <person name="Coesel S."/>
            <person name="De Martino A."/>
            <person name="Detter J.C."/>
            <person name="Durkin C."/>
            <person name="Falciatore A."/>
            <person name="Fournet J."/>
            <person name="Haruta M."/>
            <person name="Huysman M.J."/>
            <person name="Jenkins B.D."/>
            <person name="Jiroutova K."/>
            <person name="Jorgensen R.E."/>
            <person name="Joubert Y."/>
            <person name="Kaplan A."/>
            <person name="Kroger N."/>
            <person name="Kroth P.G."/>
            <person name="La Roche J."/>
            <person name="Lindquist E."/>
            <person name="Lommer M."/>
            <person name="Martin-Jezequel V."/>
            <person name="Lopez P.J."/>
            <person name="Lucas S."/>
            <person name="Mangogna M."/>
            <person name="McGinnis K."/>
            <person name="Medlin L.K."/>
            <person name="Montsant A."/>
            <person name="Oudot-Le Secq M.P."/>
            <person name="Napoli C."/>
            <person name="Obornik M."/>
            <person name="Parker M.S."/>
            <person name="Petit J.L."/>
            <person name="Porcel B.M."/>
            <person name="Poulsen N."/>
            <person name="Robison M."/>
            <person name="Rychlewski L."/>
            <person name="Rynearson T.A."/>
            <person name="Schmutz J."/>
            <person name="Shapiro H."/>
            <person name="Siaut M."/>
            <person name="Stanley M."/>
            <person name="Sussman M.R."/>
            <person name="Taylor A.R."/>
            <person name="Vardi A."/>
            <person name="von Dassow P."/>
            <person name="Vyverman W."/>
            <person name="Willis A."/>
            <person name="Wyrwicz L.S."/>
            <person name="Rokhsar D.S."/>
            <person name="Weissenbach J."/>
            <person name="Armbrust E.V."/>
            <person name="Green B.R."/>
            <person name="Van de Peer Y."/>
            <person name="Grigoriev I.V."/>
        </authorList>
    </citation>
    <scope>NUCLEOTIDE SEQUENCE [LARGE SCALE GENOMIC DNA]</scope>
    <source>
        <strain evidence="2 3">CCMP1335</strain>
    </source>
</reference>
<dbReference type="EMBL" id="CM000653">
    <property type="protein sequence ID" value="EED87597.1"/>
    <property type="molecule type" value="Genomic_DNA"/>
</dbReference>
<dbReference type="GeneID" id="7449481"/>
<dbReference type="KEGG" id="tps:THAPSDRAFT_11697"/>
<feature type="chain" id="PRO_5002866558" evidence="1">
    <location>
        <begin position="24"/>
        <end position="604"/>
    </location>
</feature>
<keyword evidence="3" id="KW-1185">Reference proteome</keyword>
<proteinExistence type="predicted"/>
<reference evidence="2 3" key="1">
    <citation type="journal article" date="2004" name="Science">
        <title>The genome of the diatom Thalassiosira pseudonana: ecology, evolution, and metabolism.</title>
        <authorList>
            <person name="Armbrust E.V."/>
            <person name="Berges J.A."/>
            <person name="Bowler C."/>
            <person name="Green B.R."/>
            <person name="Martinez D."/>
            <person name="Putnam N.H."/>
            <person name="Zhou S."/>
            <person name="Allen A.E."/>
            <person name="Apt K.E."/>
            <person name="Bechner M."/>
            <person name="Brzezinski M.A."/>
            <person name="Chaal B.K."/>
            <person name="Chiovitti A."/>
            <person name="Davis A.K."/>
            <person name="Demarest M.S."/>
            <person name="Detter J.C."/>
            <person name="Glavina T."/>
            <person name="Goodstein D."/>
            <person name="Hadi M.Z."/>
            <person name="Hellsten U."/>
            <person name="Hildebrand M."/>
            <person name="Jenkins B.D."/>
            <person name="Jurka J."/>
            <person name="Kapitonov V.V."/>
            <person name="Kroger N."/>
            <person name="Lau W.W."/>
            <person name="Lane T.W."/>
            <person name="Larimer F.W."/>
            <person name="Lippmeier J.C."/>
            <person name="Lucas S."/>
            <person name="Medina M."/>
            <person name="Montsant A."/>
            <person name="Obornik M."/>
            <person name="Parker M.S."/>
            <person name="Palenik B."/>
            <person name="Pazour G.J."/>
            <person name="Richardson P.M."/>
            <person name="Rynearson T.A."/>
            <person name="Saito M.A."/>
            <person name="Schwartz D.C."/>
            <person name="Thamatrakoln K."/>
            <person name="Valentin K."/>
            <person name="Vardi A."/>
            <person name="Wilkerson F.P."/>
            <person name="Rokhsar D.S."/>
        </authorList>
    </citation>
    <scope>NUCLEOTIDE SEQUENCE [LARGE SCALE GENOMIC DNA]</scope>
    <source>
        <strain evidence="2 3">CCMP1335</strain>
    </source>
</reference>
<evidence type="ECO:0000313" key="3">
    <source>
        <dbReference type="Proteomes" id="UP000001449"/>
    </source>
</evidence>
<organism evidence="2 3">
    <name type="scientific">Thalassiosira pseudonana</name>
    <name type="common">Marine diatom</name>
    <name type="synonym">Cyclotella nana</name>
    <dbReference type="NCBI Taxonomy" id="35128"/>
    <lineage>
        <taxon>Eukaryota</taxon>
        <taxon>Sar</taxon>
        <taxon>Stramenopiles</taxon>
        <taxon>Ochrophyta</taxon>
        <taxon>Bacillariophyta</taxon>
        <taxon>Coscinodiscophyceae</taxon>
        <taxon>Thalassiosirophycidae</taxon>
        <taxon>Thalassiosirales</taxon>
        <taxon>Thalassiosiraceae</taxon>
        <taxon>Thalassiosira</taxon>
    </lineage>
</organism>
<name>B8CFA7_THAPS</name>
<dbReference type="RefSeq" id="XP_002294817.1">
    <property type="nucleotide sequence ID" value="XM_002294781.1"/>
</dbReference>
<keyword evidence="1" id="KW-0732">Signal</keyword>
<dbReference type="InParanoid" id="B8CFA7"/>
<dbReference type="GO" id="GO:0016757">
    <property type="term" value="F:glycosyltransferase activity"/>
    <property type="evidence" value="ECO:0000318"/>
    <property type="project" value="GO_Central"/>
</dbReference>
<dbReference type="PaxDb" id="35128-Thaps11697"/>
<dbReference type="STRING" id="35128.B8CFA7"/>
<gene>
    <name evidence="2" type="ORF">THAPSDRAFT_11697</name>
</gene>
<feature type="signal peptide" evidence="1">
    <location>
        <begin position="1"/>
        <end position="23"/>
    </location>
</feature>
<dbReference type="AlphaFoldDB" id="B8CFA7"/>